<name>A0A3A5MV16_9MICO</name>
<dbReference type="AlphaFoldDB" id="A0A3A5MV16"/>
<evidence type="ECO:0000313" key="1">
    <source>
        <dbReference type="EMBL" id="RJT91649.1"/>
    </source>
</evidence>
<proteinExistence type="predicted"/>
<comment type="caution">
    <text evidence="1">The sequence shown here is derived from an EMBL/GenBank/DDBJ whole genome shotgun (WGS) entry which is preliminary data.</text>
</comment>
<dbReference type="RefSeq" id="WP_119970724.1">
    <property type="nucleotide sequence ID" value="NZ_QZVS01000042.1"/>
</dbReference>
<protein>
    <submittedName>
        <fullName evidence="1">Uncharacterized protein</fullName>
    </submittedName>
</protein>
<dbReference type="Proteomes" id="UP000272015">
    <property type="component" value="Unassembled WGS sequence"/>
</dbReference>
<evidence type="ECO:0000313" key="2">
    <source>
        <dbReference type="Proteomes" id="UP000272015"/>
    </source>
</evidence>
<sequence length="375" mass="42196">MNTTFTPLYNLLISSGRAPTLVNWIHRSSSAALVRRYVNDELPLTHDSLDEWPSERTATHVRQLFLAAGLLEQRDEILHGFEAWTRTYLATHPGPHHNALQKYARWQISQPLHARARKGTLTLDASSQARQKIKVAAQFLQTLPADTTSRERIQPVLEDHILAYPQHRNRLAPFISWAQTQKLFPLAALKITAAPYPSVALSETDYWATIHRLQIDEDLPLRARVAGLLVGLFAQQLTTLIWLTADDLTEQGGKVQLRLGHDPLTLPNHVAELLIDLRDSVPPWTTEDHVRWLFPSRQRAGQHIHKRTLGDGLLRYGIRTTPLRGAALINLASKIPVGPLSDLTGISNQAAARWAEVAGRSWNAYPQLRTSVLIE</sequence>
<dbReference type="OrthoDB" id="3405537at2"/>
<dbReference type="EMBL" id="QZVS01000042">
    <property type="protein sequence ID" value="RJT91649.1"/>
    <property type="molecule type" value="Genomic_DNA"/>
</dbReference>
<reference evidence="1 2" key="1">
    <citation type="submission" date="2018-09" db="EMBL/GenBank/DDBJ databases">
        <title>Novel species of Cryobacterium.</title>
        <authorList>
            <person name="Liu Q."/>
            <person name="Xin Y.-H."/>
        </authorList>
    </citation>
    <scope>NUCLEOTIDE SEQUENCE [LARGE SCALE GENOMIC DNA]</scope>
    <source>
        <strain evidence="1 2">Hh39</strain>
    </source>
</reference>
<organism evidence="1 2">
    <name type="scientific">Cryobacterium melibiosiphilum</name>
    <dbReference type="NCBI Taxonomy" id="995039"/>
    <lineage>
        <taxon>Bacteria</taxon>
        <taxon>Bacillati</taxon>
        <taxon>Actinomycetota</taxon>
        <taxon>Actinomycetes</taxon>
        <taxon>Micrococcales</taxon>
        <taxon>Microbacteriaceae</taxon>
        <taxon>Cryobacterium</taxon>
    </lineage>
</organism>
<gene>
    <name evidence="1" type="ORF">D6T64_01405</name>
</gene>
<accession>A0A3A5MV16</accession>
<keyword evidence="2" id="KW-1185">Reference proteome</keyword>